<gene>
    <name evidence="1" type="ORF">CBW65_23585</name>
</gene>
<dbReference type="KEGG" id="tum:CBW65_23585"/>
<accession>A0A1Y0IT92</accession>
<keyword evidence="2" id="KW-1185">Reference proteome</keyword>
<organism evidence="1 2">
    <name type="scientific">Tumebacillus avium</name>
    <dbReference type="NCBI Taxonomy" id="1903704"/>
    <lineage>
        <taxon>Bacteria</taxon>
        <taxon>Bacillati</taxon>
        <taxon>Bacillota</taxon>
        <taxon>Bacilli</taxon>
        <taxon>Bacillales</taxon>
        <taxon>Alicyclobacillaceae</taxon>
        <taxon>Tumebacillus</taxon>
    </lineage>
</organism>
<dbReference type="Proteomes" id="UP000195437">
    <property type="component" value="Chromosome"/>
</dbReference>
<proteinExistence type="predicted"/>
<name>A0A1Y0IT92_9BACL</name>
<reference evidence="2" key="1">
    <citation type="submission" date="2017-05" db="EMBL/GenBank/DDBJ databases">
        <authorList>
            <person name="Sung H."/>
        </authorList>
    </citation>
    <scope>NUCLEOTIDE SEQUENCE [LARGE SCALE GENOMIC DNA]</scope>
    <source>
        <strain evidence="2">AR23208</strain>
    </source>
</reference>
<dbReference type="AlphaFoldDB" id="A0A1Y0IT92"/>
<dbReference type="EMBL" id="CP021434">
    <property type="protein sequence ID" value="ARU63667.1"/>
    <property type="molecule type" value="Genomic_DNA"/>
</dbReference>
<sequence length="255" mass="28373">MTGLLDCFTLTSKVKRSSNEDRKLQQVGFPAEVLEGMQADQKQYLIDQGVVGYVGTEKKEFKFDKDGVLVEQVNNDGGLAPEGTISTSDLSLSITTSNLTMQSDKKRRFTITMNWEWKNAGTVKLTDKLGMAYNSDFDADPYTNGGYTCNHYGKYVWSGNHWWLSDCGGRPSDLSYGGVGWNVDIKMDYYDYGWTSMNIIAKTANTNWDRSTSLLGKYAHNTSPTGALGLNIGPLTLNVNGLTWDEATVPKAIWY</sequence>
<protein>
    <submittedName>
        <fullName evidence="1">Uncharacterized protein</fullName>
    </submittedName>
</protein>
<evidence type="ECO:0000313" key="1">
    <source>
        <dbReference type="EMBL" id="ARU63667.1"/>
    </source>
</evidence>
<evidence type="ECO:0000313" key="2">
    <source>
        <dbReference type="Proteomes" id="UP000195437"/>
    </source>
</evidence>